<name>A0A0M8MQM1_9BASI</name>
<dbReference type="Proteomes" id="UP000037751">
    <property type="component" value="Unassembled WGS sequence"/>
</dbReference>
<reference evidence="2 3" key="1">
    <citation type="submission" date="2015-07" db="EMBL/GenBank/DDBJ databases">
        <title>Draft Genome Sequence of Malassezia furfur CBS1878 and Malassezia pachydermatis CBS1879.</title>
        <authorList>
            <person name="Triana S."/>
            <person name="Ohm R."/>
            <person name="Gonzalez A."/>
            <person name="DeCock H."/>
            <person name="Restrepo S."/>
            <person name="Celis A."/>
        </authorList>
    </citation>
    <scope>NUCLEOTIDE SEQUENCE [LARGE SCALE GENOMIC DNA]</scope>
    <source>
        <strain evidence="2 3">CBS 1879</strain>
    </source>
</reference>
<evidence type="ECO:0000313" key="2">
    <source>
        <dbReference type="EMBL" id="KOS16368.1"/>
    </source>
</evidence>
<feature type="region of interest" description="Disordered" evidence="1">
    <location>
        <begin position="495"/>
        <end position="554"/>
    </location>
</feature>
<accession>A0A0M8MQM1</accession>
<dbReference type="RefSeq" id="XP_017994000.1">
    <property type="nucleotide sequence ID" value="XM_018137843.1"/>
</dbReference>
<feature type="compositionally biased region" description="Gly residues" evidence="1">
    <location>
        <begin position="535"/>
        <end position="544"/>
    </location>
</feature>
<dbReference type="OrthoDB" id="5577209at2759"/>
<feature type="compositionally biased region" description="Basic and acidic residues" evidence="1">
    <location>
        <begin position="501"/>
        <end position="512"/>
    </location>
</feature>
<organism evidence="2 3">
    <name type="scientific">Malassezia pachydermatis</name>
    <dbReference type="NCBI Taxonomy" id="77020"/>
    <lineage>
        <taxon>Eukaryota</taxon>
        <taxon>Fungi</taxon>
        <taxon>Dikarya</taxon>
        <taxon>Basidiomycota</taxon>
        <taxon>Ustilaginomycotina</taxon>
        <taxon>Malasseziomycetes</taxon>
        <taxon>Malasseziales</taxon>
        <taxon>Malasseziaceae</taxon>
        <taxon>Malassezia</taxon>
    </lineage>
</organism>
<evidence type="ECO:0000256" key="1">
    <source>
        <dbReference type="SAM" id="MobiDB-lite"/>
    </source>
</evidence>
<dbReference type="VEuPathDB" id="FungiDB:Malapachy_3371"/>
<keyword evidence="3" id="KW-1185">Reference proteome</keyword>
<dbReference type="GeneID" id="28729719"/>
<sequence>MTSAATSWSAYADWFEALPTEPIEVARIVLGHTTVAQTWHQVLQAAAQAVLTEPRPTASTEGDAATDATLGRLAAAMIPALKRLQQHGDPSLLESVCGKQGWVDVAILATTYGLSDEATPLLTAAWPRTEVTVWWDMAWEALKHATNRFFYVPWAEGIQRLRRAARLADALLQTHPVIPTSSEANCRESLTNIAQALAEAYHGVLAASRIPRDEASSSATPWPSAWLAAKVDVLSTADACVMAAHALGDTASPLAALDEQALHIPDSVALVDAPLRTDLQNAAPACASILGTSMTPFPGAAWAAVRPLAAVTVTAPPVNTELVDMILGVLPHLDRQQVESRVARPRYQDMTPEAVLEVFLDDPDGLQDLDDDYDPVAGMASMRVQDDAPLSDDLKAAILARAEAEDTLEEEWDLNAPPTPTQQAERLLLATYQSQGAGLFARTKVARQSAGRARLREMLAPLGTWGDDQIEGWAVMLERHPNREAMLMRAQHMITPNTNVGKERSWGADKMRGGRIPSQRPSGHGGGRGGHRGGQRGGGRGGGRGGHRGGPRGK</sequence>
<feature type="compositionally biased region" description="Basic residues" evidence="1">
    <location>
        <begin position="545"/>
        <end position="554"/>
    </location>
</feature>
<protein>
    <submittedName>
        <fullName evidence="2">Uncharacterized protein</fullName>
    </submittedName>
</protein>
<dbReference type="EMBL" id="LGAV01000001">
    <property type="protein sequence ID" value="KOS16368.1"/>
    <property type="molecule type" value="Genomic_DNA"/>
</dbReference>
<evidence type="ECO:0000313" key="3">
    <source>
        <dbReference type="Proteomes" id="UP000037751"/>
    </source>
</evidence>
<gene>
    <name evidence="2" type="ORF">Malapachy_3371</name>
</gene>
<dbReference type="AlphaFoldDB" id="A0A0M8MQM1"/>
<proteinExistence type="predicted"/>
<comment type="caution">
    <text evidence="2">The sequence shown here is derived from an EMBL/GenBank/DDBJ whole genome shotgun (WGS) entry which is preliminary data.</text>
</comment>